<proteinExistence type="predicted"/>
<accession>A0A9W7L8H6</accession>
<keyword evidence="2" id="KW-1185">Reference proteome</keyword>
<dbReference type="OrthoDB" id="10018333at2759"/>
<dbReference type="AlphaFoldDB" id="A0A9W7L8H6"/>
<protein>
    <submittedName>
        <fullName evidence="1">Uncharacterized protein</fullName>
    </submittedName>
</protein>
<reference evidence="2" key="1">
    <citation type="journal article" date="2023" name="Commun. Biol.">
        <title>Genome analysis of Parmales, the sister group of diatoms, reveals the evolutionary specialization of diatoms from phago-mixotrophs to photoautotrophs.</title>
        <authorList>
            <person name="Ban H."/>
            <person name="Sato S."/>
            <person name="Yoshikawa S."/>
            <person name="Yamada K."/>
            <person name="Nakamura Y."/>
            <person name="Ichinomiya M."/>
            <person name="Sato N."/>
            <person name="Blanc-Mathieu R."/>
            <person name="Endo H."/>
            <person name="Kuwata A."/>
            <person name="Ogata H."/>
        </authorList>
    </citation>
    <scope>NUCLEOTIDE SEQUENCE [LARGE SCALE GENOMIC DNA]</scope>
</reference>
<name>A0A9W7L8H6_9STRA</name>
<comment type="caution">
    <text evidence="1">The sequence shown here is derived from an EMBL/GenBank/DDBJ whole genome shotgun (WGS) entry which is preliminary data.</text>
</comment>
<gene>
    <name evidence="1" type="ORF">TrCOL_g4267</name>
</gene>
<dbReference type="Proteomes" id="UP001165065">
    <property type="component" value="Unassembled WGS sequence"/>
</dbReference>
<sequence length="100" mass="11105">MLSSIARNASTRAIRRTFASKPLPTEVYPTVTPTSDSVRRNNILTAGGCVLFVSGVWYYSMQAVKGSTVDEDGLDELDKIDMERKRKINIHQSGELKVSK</sequence>
<evidence type="ECO:0000313" key="1">
    <source>
        <dbReference type="EMBL" id="GMI39908.1"/>
    </source>
</evidence>
<organism evidence="1 2">
    <name type="scientific">Triparma columacea</name>
    <dbReference type="NCBI Taxonomy" id="722753"/>
    <lineage>
        <taxon>Eukaryota</taxon>
        <taxon>Sar</taxon>
        <taxon>Stramenopiles</taxon>
        <taxon>Ochrophyta</taxon>
        <taxon>Bolidophyceae</taxon>
        <taxon>Parmales</taxon>
        <taxon>Triparmaceae</taxon>
        <taxon>Triparma</taxon>
    </lineage>
</organism>
<dbReference type="EMBL" id="BRYA01000114">
    <property type="protein sequence ID" value="GMI39908.1"/>
    <property type="molecule type" value="Genomic_DNA"/>
</dbReference>
<evidence type="ECO:0000313" key="2">
    <source>
        <dbReference type="Proteomes" id="UP001165065"/>
    </source>
</evidence>